<reference evidence="1 2" key="1">
    <citation type="submission" date="2016-10" db="EMBL/GenBank/DDBJ databases">
        <authorList>
            <person name="de Groot N.N."/>
        </authorList>
    </citation>
    <scope>NUCLEOTIDE SEQUENCE [LARGE SCALE GENOMIC DNA]</scope>
    <source>
        <strain evidence="1 2">Nm1</strain>
    </source>
</reference>
<dbReference type="EMBL" id="FNOY01000101">
    <property type="protein sequence ID" value="SDZ01525.1"/>
    <property type="molecule type" value="Genomic_DNA"/>
</dbReference>
<accession>A0A1H3PKZ9</accession>
<evidence type="ECO:0000313" key="2">
    <source>
        <dbReference type="Proteomes" id="UP000198640"/>
    </source>
</evidence>
<proteinExistence type="predicted"/>
<keyword evidence="2" id="KW-1185">Reference proteome</keyword>
<dbReference type="STRING" id="44576.SAMN05421881_11013"/>
<dbReference type="Proteomes" id="UP000198640">
    <property type="component" value="Unassembled WGS sequence"/>
</dbReference>
<name>A0A1H3PKZ9_9PROT</name>
<dbReference type="RefSeq" id="WP_090415834.1">
    <property type="nucleotide sequence ID" value="NZ_FNOY01000101.1"/>
</dbReference>
<sequence length="92" mass="10330">MRAGVGLPSIWNDLRGQIEEFVEIMQQHVQSDNDISEIPRAQGRAKAKPLSSYSSFNDRNAGIAAAYQTGGYTMEAIADEFWLHYATVSRMY</sequence>
<dbReference type="OrthoDB" id="9814067at2"/>
<gene>
    <name evidence="1" type="ORF">SAMN05421881_11013</name>
</gene>
<evidence type="ECO:0000313" key="1">
    <source>
        <dbReference type="EMBL" id="SDZ01525.1"/>
    </source>
</evidence>
<dbReference type="AlphaFoldDB" id="A0A1H3PKZ9"/>
<protein>
    <submittedName>
        <fullName evidence="1">Uncharacterized protein</fullName>
    </submittedName>
</protein>
<organism evidence="1 2">
    <name type="scientific">Nitrosomonas halophila</name>
    <dbReference type="NCBI Taxonomy" id="44576"/>
    <lineage>
        <taxon>Bacteria</taxon>
        <taxon>Pseudomonadati</taxon>
        <taxon>Pseudomonadota</taxon>
        <taxon>Betaproteobacteria</taxon>
        <taxon>Nitrosomonadales</taxon>
        <taxon>Nitrosomonadaceae</taxon>
        <taxon>Nitrosomonas</taxon>
    </lineage>
</organism>